<gene>
    <name evidence="4" type="ORF">BSAL_47650</name>
</gene>
<keyword evidence="1 4" id="KW-0413">Isomerase</keyword>
<feature type="transmembrane region" description="Helical" evidence="2">
    <location>
        <begin position="21"/>
        <end position="43"/>
    </location>
</feature>
<keyword evidence="5" id="KW-1185">Reference proteome</keyword>
<accession>A0A0S4JS68</accession>
<comment type="function">
    <text evidence="1">PPIases accelerate the folding of proteins. It catalyzes the cis-trans isomerization of proline imidic peptide bonds in oligopeptides.</text>
</comment>
<evidence type="ECO:0000256" key="1">
    <source>
        <dbReference type="RuleBase" id="RU363019"/>
    </source>
</evidence>
<sequence length="250" mass="27453">MQILHKVPRLVKQTIALAKRRPLLFFGAWAAKWVLFYLFLVLIKGSSNTAPSSTQPAPLAIDSNNDVVPVKQERPTEAVYVASFATIITDLGDIVLELLPDVAPKTVATFTALANRGFFNDTTLYRYESGFVLQGGGWPKKSSPLPTIPLEYHMPNYKYHVSTARTSDPNSATCEYSIMLNDNSKWLGPGGSDPYGYAVFARVHRGIDVIERFASLKTKKQGLTMLDPAVKVRAWVISSGVLPGLPLGGR</sequence>
<dbReference type="AlphaFoldDB" id="A0A0S4JS68"/>
<dbReference type="Pfam" id="PF00160">
    <property type="entry name" value="Pro_isomerase"/>
    <property type="match status" value="1"/>
</dbReference>
<name>A0A0S4JS68_BODSA</name>
<dbReference type="EMBL" id="CYKH01002236">
    <property type="protein sequence ID" value="CUG94331.1"/>
    <property type="molecule type" value="Genomic_DNA"/>
</dbReference>
<dbReference type="VEuPathDB" id="TriTrypDB:BSAL_47650"/>
<evidence type="ECO:0000313" key="5">
    <source>
        <dbReference type="Proteomes" id="UP000051952"/>
    </source>
</evidence>
<dbReference type="InterPro" id="IPR044233">
    <property type="entry name" value="CYP23-like"/>
</dbReference>
<evidence type="ECO:0000259" key="3">
    <source>
        <dbReference type="PROSITE" id="PS50072"/>
    </source>
</evidence>
<dbReference type="SUPFAM" id="SSF50891">
    <property type="entry name" value="Cyclophilin-like"/>
    <property type="match status" value="1"/>
</dbReference>
<keyword evidence="2" id="KW-1133">Transmembrane helix</keyword>
<dbReference type="PROSITE" id="PS50072">
    <property type="entry name" value="CSA_PPIASE_2"/>
    <property type="match status" value="1"/>
</dbReference>
<dbReference type="PANTHER" id="PTHR47511">
    <property type="entry name" value="PEPTIDYL-PROLYL CIS-TRANS ISOMERASE CYP23"/>
    <property type="match status" value="1"/>
</dbReference>
<protein>
    <recommendedName>
        <fullName evidence="1">Peptidyl-prolyl cis-trans isomerase</fullName>
        <shortName evidence="1">PPIase</shortName>
        <ecNumber evidence="1">5.2.1.8</ecNumber>
    </recommendedName>
</protein>
<dbReference type="InterPro" id="IPR029000">
    <property type="entry name" value="Cyclophilin-like_dom_sf"/>
</dbReference>
<dbReference type="OrthoDB" id="10259919at2759"/>
<comment type="catalytic activity">
    <reaction evidence="1">
        <text>[protein]-peptidylproline (omega=180) = [protein]-peptidylproline (omega=0)</text>
        <dbReference type="Rhea" id="RHEA:16237"/>
        <dbReference type="Rhea" id="RHEA-COMP:10747"/>
        <dbReference type="Rhea" id="RHEA-COMP:10748"/>
        <dbReference type="ChEBI" id="CHEBI:83833"/>
        <dbReference type="ChEBI" id="CHEBI:83834"/>
        <dbReference type="EC" id="5.2.1.8"/>
    </reaction>
</comment>
<organism evidence="4 5">
    <name type="scientific">Bodo saltans</name>
    <name type="common">Flagellated protozoan</name>
    <dbReference type="NCBI Taxonomy" id="75058"/>
    <lineage>
        <taxon>Eukaryota</taxon>
        <taxon>Discoba</taxon>
        <taxon>Euglenozoa</taxon>
        <taxon>Kinetoplastea</taxon>
        <taxon>Metakinetoplastina</taxon>
        <taxon>Eubodonida</taxon>
        <taxon>Bodonidae</taxon>
        <taxon>Bodo</taxon>
    </lineage>
</organism>
<reference evidence="5" key="1">
    <citation type="submission" date="2015-09" db="EMBL/GenBank/DDBJ databases">
        <authorList>
            <consortium name="Pathogen Informatics"/>
        </authorList>
    </citation>
    <scope>NUCLEOTIDE SEQUENCE [LARGE SCALE GENOMIC DNA]</scope>
    <source>
        <strain evidence="5">Lake Konstanz</strain>
    </source>
</reference>
<proteinExistence type="inferred from homology"/>
<dbReference type="Gene3D" id="2.40.100.10">
    <property type="entry name" value="Cyclophilin-like"/>
    <property type="match status" value="1"/>
</dbReference>
<keyword evidence="2" id="KW-0472">Membrane</keyword>
<dbReference type="InterPro" id="IPR002130">
    <property type="entry name" value="Cyclophilin-type_PPIase_dom"/>
</dbReference>
<evidence type="ECO:0000256" key="2">
    <source>
        <dbReference type="SAM" id="Phobius"/>
    </source>
</evidence>
<dbReference type="GO" id="GO:0003755">
    <property type="term" value="F:peptidyl-prolyl cis-trans isomerase activity"/>
    <property type="evidence" value="ECO:0007669"/>
    <property type="project" value="UniProtKB-UniRule"/>
</dbReference>
<keyword evidence="2" id="KW-0812">Transmembrane</keyword>
<dbReference type="Proteomes" id="UP000051952">
    <property type="component" value="Unassembled WGS sequence"/>
</dbReference>
<feature type="domain" description="PPIase cyclophilin-type" evidence="3">
    <location>
        <begin position="89"/>
        <end position="232"/>
    </location>
</feature>
<keyword evidence="1" id="KW-0697">Rotamase</keyword>
<comment type="similarity">
    <text evidence="1">Belongs to the cyclophilin-type PPIase family.</text>
</comment>
<evidence type="ECO:0000313" key="4">
    <source>
        <dbReference type="EMBL" id="CUG94331.1"/>
    </source>
</evidence>
<dbReference type="PRINTS" id="PR00153">
    <property type="entry name" value="CSAPPISMRASE"/>
</dbReference>
<dbReference type="PANTHER" id="PTHR47511:SF1">
    <property type="entry name" value="PEPTIDYL-PROLYL CIS-TRANS ISOMERASE CYP23"/>
    <property type="match status" value="1"/>
</dbReference>
<dbReference type="EC" id="5.2.1.8" evidence="1"/>